<dbReference type="STRING" id="999630.TUZN_0983"/>
<name>F2L620_THEU7</name>
<evidence type="ECO:0000256" key="3">
    <source>
        <dbReference type="ARBA" id="ARBA00022475"/>
    </source>
</evidence>
<protein>
    <submittedName>
        <fullName evidence="9">Binding-protein-dependent transport systems inner membrane component</fullName>
    </submittedName>
</protein>
<feature type="domain" description="ABC transmembrane type-1" evidence="8">
    <location>
        <begin position="63"/>
        <end position="270"/>
    </location>
</feature>
<evidence type="ECO:0000256" key="5">
    <source>
        <dbReference type="ARBA" id="ARBA00022989"/>
    </source>
</evidence>
<keyword evidence="4 7" id="KW-0812">Transmembrane</keyword>
<keyword evidence="3" id="KW-1003">Cell membrane</keyword>
<dbReference type="PROSITE" id="PS50928">
    <property type="entry name" value="ABC_TM1"/>
    <property type="match status" value="1"/>
</dbReference>
<reference evidence="9 10" key="1">
    <citation type="journal article" date="2011" name="J. Bacteriol.">
        <title>Complete genome sequence of the thermoacidophilic crenarchaeon Thermoproteus uzoniensis 768-20.</title>
        <authorList>
            <person name="Mardanov A.V."/>
            <person name="Gumerov V.M."/>
            <person name="Beletsky A.V."/>
            <person name="Prokofeva M.I."/>
            <person name="Bonch-Osmolovskaya E.A."/>
            <person name="Ravin N.V."/>
            <person name="Skryabin K.G."/>
        </authorList>
    </citation>
    <scope>NUCLEOTIDE SEQUENCE [LARGE SCALE GENOMIC DNA]</scope>
    <source>
        <strain evidence="9 10">768-20</strain>
    </source>
</reference>
<dbReference type="GO" id="GO:0005886">
    <property type="term" value="C:plasma membrane"/>
    <property type="evidence" value="ECO:0007669"/>
    <property type="project" value="UniProtKB-SubCell"/>
</dbReference>
<proteinExistence type="inferred from homology"/>
<dbReference type="HOGENOM" id="CLU_969175_0_0_2"/>
<dbReference type="RefSeq" id="WP_013679801.1">
    <property type="nucleotide sequence ID" value="NC_015315.1"/>
</dbReference>
<reference key="2">
    <citation type="submission" date="2011-03" db="EMBL/GenBank/DDBJ databases">
        <title>Complete genome sequence of the thermoacidophilic crenarchaeon Thermoproteus uzoniensis 768-20.</title>
        <authorList>
            <person name="Mardanov A.V."/>
            <person name="Gumerov V.M."/>
            <person name="Beletsky A.V."/>
            <person name="Prokofeva M.I."/>
            <person name="Bonch-Osmolovskaya E.A."/>
            <person name="Ravin N.V."/>
            <person name="Skryabin K.G."/>
        </authorList>
    </citation>
    <scope>NUCLEOTIDE SEQUENCE</scope>
    <source>
        <strain>768-20</strain>
    </source>
</reference>
<evidence type="ECO:0000256" key="2">
    <source>
        <dbReference type="ARBA" id="ARBA00022448"/>
    </source>
</evidence>
<feature type="transmembrane region" description="Helical" evidence="7">
    <location>
        <begin position="5"/>
        <end position="24"/>
    </location>
</feature>
<accession>F2L620</accession>
<dbReference type="KEGG" id="tuz:TUZN_0983"/>
<feature type="transmembrane region" description="Helical" evidence="7">
    <location>
        <begin position="101"/>
        <end position="124"/>
    </location>
</feature>
<keyword evidence="2 7" id="KW-0813">Transport</keyword>
<evidence type="ECO:0000256" key="7">
    <source>
        <dbReference type="RuleBase" id="RU363032"/>
    </source>
</evidence>
<feature type="transmembrane region" description="Helical" evidence="7">
    <location>
        <begin position="67"/>
        <end position="89"/>
    </location>
</feature>
<feature type="transmembrane region" description="Helical" evidence="7">
    <location>
        <begin position="144"/>
        <end position="168"/>
    </location>
</feature>
<dbReference type="Gene3D" id="1.10.3720.10">
    <property type="entry name" value="MetI-like"/>
    <property type="match status" value="1"/>
</dbReference>
<comment type="similarity">
    <text evidence="7">Belongs to the binding-protein-dependent transport system permease family.</text>
</comment>
<dbReference type="GO" id="GO:0055085">
    <property type="term" value="P:transmembrane transport"/>
    <property type="evidence" value="ECO:0007669"/>
    <property type="project" value="InterPro"/>
</dbReference>
<dbReference type="eggNOG" id="arCOG00157">
    <property type="taxonomic scope" value="Archaea"/>
</dbReference>
<feature type="transmembrane region" description="Helical" evidence="7">
    <location>
        <begin position="207"/>
        <end position="228"/>
    </location>
</feature>
<evidence type="ECO:0000313" key="10">
    <source>
        <dbReference type="Proteomes" id="UP000008138"/>
    </source>
</evidence>
<comment type="subcellular location">
    <subcellularLocation>
        <location evidence="1 7">Cell membrane</location>
        <topology evidence="1 7">Multi-pass membrane protein</topology>
    </subcellularLocation>
</comment>
<dbReference type="InterPro" id="IPR035906">
    <property type="entry name" value="MetI-like_sf"/>
</dbReference>
<keyword evidence="5 7" id="KW-1133">Transmembrane helix</keyword>
<dbReference type="SUPFAM" id="SSF161098">
    <property type="entry name" value="MetI-like"/>
    <property type="match status" value="1"/>
</dbReference>
<dbReference type="EMBL" id="CP002590">
    <property type="protein sequence ID" value="AEA12465.1"/>
    <property type="molecule type" value="Genomic_DNA"/>
</dbReference>
<organism evidence="9 10">
    <name type="scientific">Thermoproteus uzoniensis (strain 768-20)</name>
    <dbReference type="NCBI Taxonomy" id="999630"/>
    <lineage>
        <taxon>Archaea</taxon>
        <taxon>Thermoproteota</taxon>
        <taxon>Thermoprotei</taxon>
        <taxon>Thermoproteales</taxon>
        <taxon>Thermoproteaceae</taxon>
        <taxon>Thermoproteus</taxon>
    </lineage>
</organism>
<dbReference type="OrthoDB" id="18784at2157"/>
<evidence type="ECO:0000259" key="8">
    <source>
        <dbReference type="PROSITE" id="PS50928"/>
    </source>
</evidence>
<evidence type="ECO:0000313" key="9">
    <source>
        <dbReference type="EMBL" id="AEA12465.1"/>
    </source>
</evidence>
<dbReference type="PANTHER" id="PTHR30193">
    <property type="entry name" value="ABC TRANSPORTER PERMEASE PROTEIN"/>
    <property type="match status" value="1"/>
</dbReference>
<evidence type="ECO:0000256" key="6">
    <source>
        <dbReference type="ARBA" id="ARBA00023136"/>
    </source>
</evidence>
<dbReference type="GeneID" id="10360514"/>
<dbReference type="InterPro" id="IPR051393">
    <property type="entry name" value="ABC_transporter_permease"/>
</dbReference>
<dbReference type="Proteomes" id="UP000008138">
    <property type="component" value="Chromosome"/>
</dbReference>
<dbReference type="AlphaFoldDB" id="F2L620"/>
<gene>
    <name evidence="9" type="ordered locus">TUZN_0983</name>
</gene>
<feature type="transmembrane region" description="Helical" evidence="7">
    <location>
        <begin position="248"/>
        <end position="275"/>
    </location>
</feature>
<sequence length="278" mass="30768">MNRLIYFLVFSAPALLFLFIYIIYPLALDIASSFTNWSPTTYAYVGLQNYQYLFTDPLFVQSLATNLIWLGINVPVSMFLGMLFALLLTNENAKGARAFRTMVFAALAIPPTVAAFMFGYMLFAASTGVINAVLFGNKLNVFGLYWPGLLMMVLITIWSSTPLATIIYMAGIAIIPRSVIEAASIDGAPLLTRFARIYLPLLRPAHIVAFVMLSILTLKVFDVVYTLRAPGGASVLLYYMYQNLSYGAWGYANSVIVVISAIVLAIAIPLTIAMFRRR</sequence>
<dbReference type="CDD" id="cd06261">
    <property type="entry name" value="TM_PBP2"/>
    <property type="match status" value="1"/>
</dbReference>
<dbReference type="Pfam" id="PF00528">
    <property type="entry name" value="BPD_transp_1"/>
    <property type="match status" value="1"/>
</dbReference>
<dbReference type="PANTHER" id="PTHR30193:SF37">
    <property type="entry name" value="INNER MEMBRANE ABC TRANSPORTER PERMEASE PROTEIN YCJO"/>
    <property type="match status" value="1"/>
</dbReference>
<keyword evidence="10" id="KW-1185">Reference proteome</keyword>
<evidence type="ECO:0000256" key="1">
    <source>
        <dbReference type="ARBA" id="ARBA00004651"/>
    </source>
</evidence>
<keyword evidence="6 7" id="KW-0472">Membrane</keyword>
<dbReference type="InterPro" id="IPR000515">
    <property type="entry name" value="MetI-like"/>
</dbReference>
<evidence type="ECO:0000256" key="4">
    <source>
        <dbReference type="ARBA" id="ARBA00022692"/>
    </source>
</evidence>